<dbReference type="SUPFAM" id="SSF88946">
    <property type="entry name" value="Sigma2 domain of RNA polymerase sigma factors"/>
    <property type="match status" value="1"/>
</dbReference>
<evidence type="ECO:0000259" key="6">
    <source>
        <dbReference type="Pfam" id="PF04542"/>
    </source>
</evidence>
<evidence type="ECO:0000313" key="9">
    <source>
        <dbReference type="Proteomes" id="UP000501452"/>
    </source>
</evidence>
<protein>
    <submittedName>
        <fullName evidence="8">Sigma-70 family RNA polymerase sigma factor</fullName>
    </submittedName>
</protein>
<dbReference type="RefSeq" id="WP_166178955.1">
    <property type="nucleotide sequence ID" value="NZ_CP045119.1"/>
</dbReference>
<accession>A0A6G8QDM5</accession>
<sequence length="286" mass="31198">MNATHLWSRYLAAREDPDAGLTDARLRRLRILRDRLVAHYAPLAATAARRAAPKPPPPLDADDVVSWGMGGLLDAVETFEPDRGARFETHAFNKVRWRVLDEVRKADPLPRSARSRARAAEAARASLRQTLGRAPTEEEVAAALGTQPRLLRNLARRELASVRPASLDAPVFPSADTATGAGLHALLADPTDDPQEALDRSEERERVAGALDALDERSRLVVTAYFYRGMKLREIGAELGLTEGRISQILRAALDALREDLASGLPRPQARCRAAQPAAPVRPDAA</sequence>
<reference evidence="8 9" key="1">
    <citation type="submission" date="2019-10" db="EMBL/GenBank/DDBJ databases">
        <title>Rubrobacter sp nov SCSIO 52090 isolated from a deep-sea sediment in the South China Sea.</title>
        <authorList>
            <person name="Chen R.W."/>
        </authorList>
    </citation>
    <scope>NUCLEOTIDE SEQUENCE [LARGE SCALE GENOMIC DNA]</scope>
    <source>
        <strain evidence="8 9">SCSIO 52909</strain>
    </source>
</reference>
<dbReference type="InterPro" id="IPR013325">
    <property type="entry name" value="RNA_pol_sigma_r2"/>
</dbReference>
<dbReference type="PANTHER" id="PTHR30385:SF7">
    <property type="entry name" value="RNA POLYMERASE SIGMA FACTOR FLIA"/>
    <property type="match status" value="1"/>
</dbReference>
<dbReference type="Pfam" id="PF04539">
    <property type="entry name" value="Sigma70_r3"/>
    <property type="match status" value="1"/>
</dbReference>
<dbReference type="Pfam" id="PF04545">
    <property type="entry name" value="Sigma70_r4"/>
    <property type="match status" value="1"/>
</dbReference>
<dbReference type="SUPFAM" id="SSF88659">
    <property type="entry name" value="Sigma3 and sigma4 domains of RNA polymerase sigma factors"/>
    <property type="match status" value="2"/>
</dbReference>
<dbReference type="KEGG" id="rub:GBA63_19590"/>
<keyword evidence="2" id="KW-0731">Sigma factor</keyword>
<evidence type="ECO:0000313" key="8">
    <source>
        <dbReference type="EMBL" id="QIN84604.1"/>
    </source>
</evidence>
<dbReference type="GO" id="GO:0006352">
    <property type="term" value="P:DNA-templated transcription initiation"/>
    <property type="evidence" value="ECO:0007669"/>
    <property type="project" value="InterPro"/>
</dbReference>
<dbReference type="InterPro" id="IPR000943">
    <property type="entry name" value="RNA_pol_sigma70"/>
</dbReference>
<keyword evidence="1" id="KW-0805">Transcription regulation</keyword>
<dbReference type="Gene3D" id="1.20.140.160">
    <property type="match status" value="1"/>
</dbReference>
<proteinExistence type="predicted"/>
<name>A0A6G8QDM5_9ACTN</name>
<evidence type="ECO:0000256" key="2">
    <source>
        <dbReference type="ARBA" id="ARBA00023082"/>
    </source>
</evidence>
<dbReference type="PANTHER" id="PTHR30385">
    <property type="entry name" value="SIGMA FACTOR F FLAGELLAR"/>
    <property type="match status" value="1"/>
</dbReference>
<dbReference type="EMBL" id="CP045119">
    <property type="protein sequence ID" value="QIN84604.1"/>
    <property type="molecule type" value="Genomic_DNA"/>
</dbReference>
<organism evidence="8 9">
    <name type="scientific">Rubrobacter tropicus</name>
    <dbReference type="NCBI Taxonomy" id="2653851"/>
    <lineage>
        <taxon>Bacteria</taxon>
        <taxon>Bacillati</taxon>
        <taxon>Actinomycetota</taxon>
        <taxon>Rubrobacteria</taxon>
        <taxon>Rubrobacterales</taxon>
        <taxon>Rubrobacteraceae</taxon>
        <taxon>Rubrobacter</taxon>
    </lineage>
</organism>
<feature type="domain" description="RNA polymerase sigma-70 region 4" evidence="7">
    <location>
        <begin position="210"/>
        <end position="259"/>
    </location>
</feature>
<evidence type="ECO:0000256" key="4">
    <source>
        <dbReference type="ARBA" id="ARBA00023163"/>
    </source>
</evidence>
<dbReference type="Gene3D" id="1.10.1740.10">
    <property type="match status" value="1"/>
</dbReference>
<dbReference type="InterPro" id="IPR007630">
    <property type="entry name" value="RNA_pol_sigma70_r4"/>
</dbReference>
<dbReference type="AlphaFoldDB" id="A0A6G8QDM5"/>
<dbReference type="InterPro" id="IPR007624">
    <property type="entry name" value="RNA_pol_sigma70_r3"/>
</dbReference>
<dbReference type="PIRSF" id="PIRSF000770">
    <property type="entry name" value="RNA_pol_sigma-SigE/K"/>
    <property type="match status" value="1"/>
</dbReference>
<keyword evidence="9" id="KW-1185">Reference proteome</keyword>
<dbReference type="Pfam" id="PF04542">
    <property type="entry name" value="Sigma70_r2"/>
    <property type="match status" value="1"/>
</dbReference>
<evidence type="ECO:0000256" key="3">
    <source>
        <dbReference type="ARBA" id="ARBA00023125"/>
    </source>
</evidence>
<keyword evidence="3" id="KW-0238">DNA-binding</keyword>
<gene>
    <name evidence="8" type="ORF">GBA63_19590</name>
</gene>
<dbReference type="NCBIfam" id="TIGR02937">
    <property type="entry name" value="sigma70-ECF"/>
    <property type="match status" value="1"/>
</dbReference>
<dbReference type="InterPro" id="IPR007627">
    <property type="entry name" value="RNA_pol_sigma70_r2"/>
</dbReference>
<dbReference type="InterPro" id="IPR014284">
    <property type="entry name" value="RNA_pol_sigma-70_dom"/>
</dbReference>
<dbReference type="CDD" id="cd06171">
    <property type="entry name" value="Sigma70_r4"/>
    <property type="match status" value="1"/>
</dbReference>
<evidence type="ECO:0000259" key="7">
    <source>
        <dbReference type="Pfam" id="PF04545"/>
    </source>
</evidence>
<dbReference type="PRINTS" id="PR00046">
    <property type="entry name" value="SIGMA70FCT"/>
</dbReference>
<dbReference type="Proteomes" id="UP000501452">
    <property type="component" value="Chromosome"/>
</dbReference>
<dbReference type="GO" id="GO:0016987">
    <property type="term" value="F:sigma factor activity"/>
    <property type="evidence" value="ECO:0007669"/>
    <property type="project" value="UniProtKB-KW"/>
</dbReference>
<dbReference type="GO" id="GO:0003677">
    <property type="term" value="F:DNA binding"/>
    <property type="evidence" value="ECO:0007669"/>
    <property type="project" value="UniProtKB-KW"/>
</dbReference>
<feature type="domain" description="RNA polymerase sigma-70 region 2" evidence="6">
    <location>
        <begin position="36"/>
        <end position="107"/>
    </location>
</feature>
<feature type="domain" description="RNA polymerase sigma-70 region 3" evidence="5">
    <location>
        <begin position="121"/>
        <end position="185"/>
    </location>
</feature>
<dbReference type="InterPro" id="IPR013324">
    <property type="entry name" value="RNA_pol_sigma_r3/r4-like"/>
</dbReference>
<evidence type="ECO:0000256" key="1">
    <source>
        <dbReference type="ARBA" id="ARBA00023015"/>
    </source>
</evidence>
<evidence type="ECO:0000259" key="5">
    <source>
        <dbReference type="Pfam" id="PF04539"/>
    </source>
</evidence>
<keyword evidence="4" id="KW-0804">Transcription</keyword>